<dbReference type="AlphaFoldDB" id="A0A1Q8ZTY4"/>
<dbReference type="STRING" id="1867956.BJF95_10010"/>
<name>A0A1Q8ZTY4_9HYPH</name>
<organism evidence="1 2">
    <name type="scientific">Rhizobium oryziradicis</name>
    <dbReference type="NCBI Taxonomy" id="1867956"/>
    <lineage>
        <taxon>Bacteria</taxon>
        <taxon>Pseudomonadati</taxon>
        <taxon>Pseudomonadota</taxon>
        <taxon>Alphaproteobacteria</taxon>
        <taxon>Hyphomicrobiales</taxon>
        <taxon>Rhizobiaceae</taxon>
        <taxon>Rhizobium/Agrobacterium group</taxon>
        <taxon>Rhizobium</taxon>
    </lineage>
</organism>
<dbReference type="Proteomes" id="UP000186894">
    <property type="component" value="Unassembled WGS sequence"/>
</dbReference>
<dbReference type="EMBL" id="MKIM01000024">
    <property type="protein sequence ID" value="OLP45513.1"/>
    <property type="molecule type" value="Genomic_DNA"/>
</dbReference>
<keyword evidence="2" id="KW-1185">Reference proteome</keyword>
<evidence type="ECO:0000313" key="1">
    <source>
        <dbReference type="EMBL" id="OLP45513.1"/>
    </source>
</evidence>
<dbReference type="Pfam" id="PF03692">
    <property type="entry name" value="CxxCxxCC"/>
    <property type="match status" value="1"/>
</dbReference>
<comment type="caution">
    <text evidence="1">The sequence shown here is derived from an EMBL/GenBank/DDBJ whole genome shotgun (WGS) entry which is preliminary data.</text>
</comment>
<accession>A0A1Q8ZTY4</accession>
<dbReference type="InterPro" id="IPR005358">
    <property type="entry name" value="Puta_zinc/iron-chelating_dom"/>
</dbReference>
<sequence length="123" mass="13550">MSNHTPLETSPPEIFDCQSCGACCAYQADWPRFSLESDEQLAQIPEKFIADDLSGMRFETDAKGQCRCTALTGELGKHVGCAVYEVRPQVCRDCMPGDPECHIARKAFGFAVDDLPDPDIYVA</sequence>
<proteinExistence type="predicted"/>
<dbReference type="OrthoDB" id="196483at2"/>
<protein>
    <submittedName>
        <fullName evidence="1">Fe-S oxidoreductase</fullName>
    </submittedName>
</protein>
<gene>
    <name evidence="1" type="ORF">BJF95_10010</name>
</gene>
<evidence type="ECO:0000313" key="2">
    <source>
        <dbReference type="Proteomes" id="UP000186894"/>
    </source>
</evidence>
<dbReference type="RefSeq" id="WP_075638529.1">
    <property type="nucleotide sequence ID" value="NZ_MKIM01000024.1"/>
</dbReference>
<reference evidence="1 2" key="1">
    <citation type="submission" date="2016-09" db="EMBL/GenBank/DDBJ databases">
        <title>Rhizobium oryziradicis sp. nov., isolated from the root of rice.</title>
        <authorList>
            <person name="Zhao J."/>
            <person name="Zhang X."/>
        </authorList>
    </citation>
    <scope>NUCLEOTIDE SEQUENCE [LARGE SCALE GENOMIC DNA]</scope>
    <source>
        <strain evidence="1 2">N19</strain>
    </source>
</reference>